<dbReference type="GO" id="GO:0008726">
    <property type="term" value="F:alkanesulfonate monooxygenase activity"/>
    <property type="evidence" value="ECO:0007669"/>
    <property type="project" value="TreeGrafter"/>
</dbReference>
<keyword evidence="3" id="KW-0560">Oxidoreductase</keyword>
<evidence type="ECO:0000313" key="7">
    <source>
        <dbReference type="Proteomes" id="UP000179769"/>
    </source>
</evidence>
<dbReference type="PANTHER" id="PTHR42847">
    <property type="entry name" value="ALKANESULFONATE MONOOXYGENASE"/>
    <property type="match status" value="1"/>
</dbReference>
<keyword evidence="2" id="KW-0288">FMN</keyword>
<dbReference type="PANTHER" id="PTHR42847:SF4">
    <property type="entry name" value="ALKANESULFONATE MONOOXYGENASE-RELATED"/>
    <property type="match status" value="1"/>
</dbReference>
<gene>
    <name evidence="6" type="ORF">BBK14_17030</name>
</gene>
<keyword evidence="4" id="KW-0503">Monooxygenase</keyword>
<evidence type="ECO:0000259" key="5">
    <source>
        <dbReference type="Pfam" id="PF00296"/>
    </source>
</evidence>
<dbReference type="InterPro" id="IPR036661">
    <property type="entry name" value="Luciferase-like_sf"/>
</dbReference>
<name>A0A1S1Q7F3_9ACTN</name>
<dbReference type="SUPFAM" id="SSF51679">
    <property type="entry name" value="Bacterial luciferase-like"/>
    <property type="match status" value="1"/>
</dbReference>
<evidence type="ECO:0000256" key="4">
    <source>
        <dbReference type="ARBA" id="ARBA00023033"/>
    </source>
</evidence>
<dbReference type="OrthoDB" id="3206024at2"/>
<proteinExistence type="predicted"/>
<dbReference type="EMBL" id="MAXA01000191">
    <property type="protein sequence ID" value="OHV29526.1"/>
    <property type="molecule type" value="Genomic_DNA"/>
</dbReference>
<dbReference type="AlphaFoldDB" id="A0A1S1Q7F3"/>
<dbReference type="InterPro" id="IPR019921">
    <property type="entry name" value="Lucif-like_OxRdtase_Rv2161c"/>
</dbReference>
<dbReference type="RefSeq" id="WP_071063072.1">
    <property type="nucleotide sequence ID" value="NZ_MAXA01000191.1"/>
</dbReference>
<dbReference type="Gene3D" id="3.20.20.30">
    <property type="entry name" value="Luciferase-like domain"/>
    <property type="match status" value="1"/>
</dbReference>
<sequence length="292" mass="31988">MNLGIFTAVTDEQIRPALLARAVEERGFESLFVAEHSHIPVRRETPHPESGDIPRDYYRNLDPFVSLTAAATATVRLRLGTAVALLVQRDPILLAKESASLDLVSDGRFELGVGAGWLREEMRNHGTDPATRVALLRERLAAVKELWTREQAEFHGRFVDFDPVFQWPKPVQRPHPPVWIGGWGPTTFDRIVAGGDGWLAPAVPVDELARGLAELQEVAATAEVRTPPVVATLLQPDEAAIEKTATLGVRRILFGLLPLTDANTTLRTLDRLGALAERVRASVDVSLGCPSP</sequence>
<evidence type="ECO:0000313" key="6">
    <source>
        <dbReference type="EMBL" id="OHV29526.1"/>
    </source>
</evidence>
<evidence type="ECO:0000256" key="3">
    <source>
        <dbReference type="ARBA" id="ARBA00023002"/>
    </source>
</evidence>
<accession>A0A1S1Q7F3</accession>
<dbReference type="Pfam" id="PF00296">
    <property type="entry name" value="Bac_luciferase"/>
    <property type="match status" value="1"/>
</dbReference>
<evidence type="ECO:0000256" key="1">
    <source>
        <dbReference type="ARBA" id="ARBA00022630"/>
    </source>
</evidence>
<dbReference type="Proteomes" id="UP000179769">
    <property type="component" value="Unassembled WGS sequence"/>
</dbReference>
<dbReference type="InterPro" id="IPR050172">
    <property type="entry name" value="SsuD_RutA_monooxygenase"/>
</dbReference>
<dbReference type="GO" id="GO:0046306">
    <property type="term" value="P:alkanesulfonate catabolic process"/>
    <property type="evidence" value="ECO:0007669"/>
    <property type="project" value="TreeGrafter"/>
</dbReference>
<reference evidence="7" key="1">
    <citation type="submission" date="2016-07" db="EMBL/GenBank/DDBJ databases">
        <title>Frankia sp. NRRL B-16219 Genome sequencing.</title>
        <authorList>
            <person name="Ghodhbane-Gtari F."/>
            <person name="Swanson E."/>
            <person name="Gueddou A."/>
            <person name="Louati M."/>
            <person name="Nouioui I."/>
            <person name="Hezbri K."/>
            <person name="Abebe-Akele F."/>
            <person name="Simpson S."/>
            <person name="Morris K."/>
            <person name="Thomas K."/>
            <person name="Gtari M."/>
            <person name="Tisa L.S."/>
        </authorList>
    </citation>
    <scope>NUCLEOTIDE SEQUENCE [LARGE SCALE GENOMIC DNA]</scope>
    <source>
        <strain evidence="7">NRRL B-16219</strain>
    </source>
</reference>
<dbReference type="NCBIfam" id="TIGR03619">
    <property type="entry name" value="F420_Rv2161c"/>
    <property type="match status" value="1"/>
</dbReference>
<keyword evidence="7" id="KW-1185">Reference proteome</keyword>
<evidence type="ECO:0000256" key="2">
    <source>
        <dbReference type="ARBA" id="ARBA00022643"/>
    </source>
</evidence>
<keyword evidence="1" id="KW-0285">Flavoprotein</keyword>
<organism evidence="6 7">
    <name type="scientific">Parafrankia soli</name>
    <dbReference type="NCBI Taxonomy" id="2599596"/>
    <lineage>
        <taxon>Bacteria</taxon>
        <taxon>Bacillati</taxon>
        <taxon>Actinomycetota</taxon>
        <taxon>Actinomycetes</taxon>
        <taxon>Frankiales</taxon>
        <taxon>Frankiaceae</taxon>
        <taxon>Parafrankia</taxon>
    </lineage>
</organism>
<dbReference type="InterPro" id="IPR011251">
    <property type="entry name" value="Luciferase-like_dom"/>
</dbReference>
<feature type="domain" description="Luciferase-like" evidence="5">
    <location>
        <begin position="19"/>
        <end position="224"/>
    </location>
</feature>
<comment type="caution">
    <text evidence="6">The sequence shown here is derived from an EMBL/GenBank/DDBJ whole genome shotgun (WGS) entry which is preliminary data.</text>
</comment>
<protein>
    <submittedName>
        <fullName evidence="6">LLM class F420-dependent oxidoreductase</fullName>
    </submittedName>
</protein>